<comment type="caution">
    <text evidence="1">The sequence shown here is derived from an EMBL/GenBank/DDBJ whole genome shotgun (WGS) entry which is preliminary data.</text>
</comment>
<evidence type="ECO:0000313" key="2">
    <source>
        <dbReference type="Proteomes" id="UP000014521"/>
    </source>
</evidence>
<organism evidence="1 2">
    <name type="scientific">Gardnerella vaginalis JCP8108</name>
    <dbReference type="NCBI Taxonomy" id="1261066"/>
    <lineage>
        <taxon>Bacteria</taxon>
        <taxon>Bacillati</taxon>
        <taxon>Actinomycetota</taxon>
        <taxon>Actinomycetes</taxon>
        <taxon>Bifidobacteriales</taxon>
        <taxon>Bifidobacteriaceae</taxon>
        <taxon>Gardnerella</taxon>
    </lineage>
</organism>
<feature type="non-terminal residue" evidence="1">
    <location>
        <position position="1"/>
    </location>
</feature>
<reference evidence="1 2" key="1">
    <citation type="submission" date="2013-06" db="EMBL/GenBank/DDBJ databases">
        <authorList>
            <person name="Weinstock G."/>
            <person name="Sodergren E."/>
            <person name="Lobos E.A."/>
            <person name="Fulton L."/>
            <person name="Fulton R."/>
            <person name="Courtney L."/>
            <person name="Fronick C."/>
            <person name="O'Laughlin M."/>
            <person name="Godfrey J."/>
            <person name="Wilson R.M."/>
            <person name="Miner T."/>
            <person name="Farmer C."/>
            <person name="Delehaunty K."/>
            <person name="Cordes M."/>
            <person name="Minx P."/>
            <person name="Tomlinson C."/>
            <person name="Chen J."/>
            <person name="Wollam A."/>
            <person name="Pepin K.H."/>
            <person name="Bhonagiri V."/>
            <person name="Zhang X."/>
            <person name="Warren W."/>
            <person name="Mitreva M."/>
            <person name="Mardis E.R."/>
            <person name="Wilson R.K."/>
        </authorList>
    </citation>
    <scope>NUCLEOTIDE SEQUENCE [LARGE SCALE GENOMIC DNA]</scope>
    <source>
        <strain evidence="1 2">JCP8108</strain>
    </source>
</reference>
<sequence length="96" mass="11628">CLRIWRFWKQMQEHFPEIVYTFGDFGNKCGIKETNAGTLARDCLRIWRFWEQTRDKNKQNKRSHFNSLSLKRQVIAMLANRSKKIEARRNCTARIH</sequence>
<dbReference type="HOGENOM" id="CLU_2351531_0_0_11"/>
<gene>
    <name evidence="1" type="ORF">HMPREF1581_00696</name>
</gene>
<name>S4GZ07_GARVA</name>
<protein>
    <submittedName>
        <fullName evidence="1">Uncharacterized protein</fullName>
    </submittedName>
</protein>
<dbReference type="Proteomes" id="UP000014521">
    <property type="component" value="Unassembled WGS sequence"/>
</dbReference>
<accession>S4GZ07</accession>
<dbReference type="AlphaFoldDB" id="S4GZ07"/>
<dbReference type="EMBL" id="ATJJ01000038">
    <property type="protein sequence ID" value="EPI48094.1"/>
    <property type="molecule type" value="Genomic_DNA"/>
</dbReference>
<dbReference type="RefSeq" id="WP_016827269.1">
    <property type="nucleotide sequence ID" value="NZ_KE347299.1"/>
</dbReference>
<proteinExistence type="predicted"/>
<evidence type="ECO:0000313" key="1">
    <source>
        <dbReference type="EMBL" id="EPI48094.1"/>
    </source>
</evidence>